<gene>
    <name evidence="1" type="ORF">PR048_029079</name>
</gene>
<protein>
    <submittedName>
        <fullName evidence="1">Uncharacterized protein</fullName>
    </submittedName>
</protein>
<organism evidence="1 2">
    <name type="scientific">Dryococelus australis</name>
    <dbReference type="NCBI Taxonomy" id="614101"/>
    <lineage>
        <taxon>Eukaryota</taxon>
        <taxon>Metazoa</taxon>
        <taxon>Ecdysozoa</taxon>
        <taxon>Arthropoda</taxon>
        <taxon>Hexapoda</taxon>
        <taxon>Insecta</taxon>
        <taxon>Pterygota</taxon>
        <taxon>Neoptera</taxon>
        <taxon>Polyneoptera</taxon>
        <taxon>Phasmatodea</taxon>
        <taxon>Verophasmatodea</taxon>
        <taxon>Anareolatae</taxon>
        <taxon>Phasmatidae</taxon>
        <taxon>Eurycanthinae</taxon>
        <taxon>Dryococelus</taxon>
    </lineage>
</organism>
<name>A0ABQ9GCE4_9NEOP</name>
<dbReference type="EMBL" id="JARBHB010000013">
    <property type="protein sequence ID" value="KAJ8870068.1"/>
    <property type="molecule type" value="Genomic_DNA"/>
</dbReference>
<evidence type="ECO:0000313" key="1">
    <source>
        <dbReference type="EMBL" id="KAJ8870068.1"/>
    </source>
</evidence>
<dbReference type="Proteomes" id="UP001159363">
    <property type="component" value="Chromosome 12"/>
</dbReference>
<sequence length="807" mass="89486">MGEIKKKCATRCWVPHCEKSKPNTLVKYVTSPSNPESFVTLFDLPIFPGATVTERLACSPPTKAIRVQSSTGSLRIFACENRASRYRWSTGFLRDLPFPPLSLNMREGGKTRTVFRVLQTRLQGTLAKSCNEPLMHQLKRRDYCGTPEWAAQGRKLQREKDTSLSPNTLNTNRILRLLLRIMSDVTDNRLLEGVAMVKFECRFAALPLYGSTYALSFATCYARQCKCAWTLAEHPLCCVFRYHRTQSANLRNGCSQNIYGPLSLMEAVTPLTHRPRRPHISHAPASGSPTSNFVAYKKCMQQAPTINNLTNMGRFCLRGNSLDSHSHSGGHWFDSRSSHPDFVFPWFPEITPDECCDGSIIKASADSFPFLPYSLLPVRANDLAVDETSLSIDTKDSQHISTVHTNQFGVVATATPLLMLGSSDTFSSLSIDTKDSQHISTVHTNQFGAAVPLRARHSPPTKANWEGFLGDLAFPPLLHCGVAPHSPHFTRISSQDSMRPILQAAQITPLTNLYTDISGDSSPFLLQPFHELSNGFWPRLTSPHPAIQFVPKMFYRVEVGALGGPVQSANIAVGVPLHNCSPPANANRIQSATGSLPGFAQLGIVSNDAADRRVFSGISHFPRPFIPALFHTHLASPSSALKTSMLRTSQICSLPLSLNGRYGNYTEIFFVSQVSFRITILFECSPTEKVLALRRDRESALTQTFWAIDDPMPQAIILMLIEDSPAHNRMVLHLNMLVSFLPLRQSRDPVKCILNGSCVTRAVSNALRLDSDELGILRLDSGGARESSDRNCRVYPKVLGSYDHQLF</sequence>
<proteinExistence type="predicted"/>
<reference evidence="1 2" key="1">
    <citation type="submission" date="2023-02" db="EMBL/GenBank/DDBJ databases">
        <title>LHISI_Scaffold_Assembly.</title>
        <authorList>
            <person name="Stuart O.P."/>
            <person name="Cleave R."/>
            <person name="Magrath M.J.L."/>
            <person name="Mikheyev A.S."/>
        </authorList>
    </citation>
    <scope>NUCLEOTIDE SEQUENCE [LARGE SCALE GENOMIC DNA]</scope>
    <source>
        <strain evidence="1">Daus_M_001</strain>
        <tissue evidence="1">Leg muscle</tissue>
    </source>
</reference>
<keyword evidence="2" id="KW-1185">Reference proteome</keyword>
<comment type="caution">
    <text evidence="1">The sequence shown here is derived from an EMBL/GenBank/DDBJ whole genome shotgun (WGS) entry which is preliminary data.</text>
</comment>
<accession>A0ABQ9GCE4</accession>
<evidence type="ECO:0000313" key="2">
    <source>
        <dbReference type="Proteomes" id="UP001159363"/>
    </source>
</evidence>